<feature type="region of interest" description="Disordered" evidence="1">
    <location>
        <begin position="169"/>
        <end position="213"/>
    </location>
</feature>
<reference evidence="3 4" key="1">
    <citation type="submission" date="2015-07" db="EMBL/GenBank/DDBJ databases">
        <title>High-quality genome of monoxenous trypanosomatid Leptomonas pyrrhocoris.</title>
        <authorList>
            <person name="Flegontov P."/>
            <person name="Butenko A."/>
            <person name="Firsov S."/>
            <person name="Vlcek C."/>
            <person name="Logacheva M.D."/>
            <person name="Field M."/>
            <person name="Filatov D."/>
            <person name="Flegontova O."/>
            <person name="Gerasimov E."/>
            <person name="Jackson A.P."/>
            <person name="Kelly S."/>
            <person name="Opperdoes F."/>
            <person name="O'Reilly A."/>
            <person name="Votypka J."/>
            <person name="Yurchenko V."/>
            <person name="Lukes J."/>
        </authorList>
    </citation>
    <scope>NUCLEOTIDE SEQUENCE [LARGE SCALE GENOMIC DNA]</scope>
    <source>
        <strain evidence="3">H10</strain>
    </source>
</reference>
<comment type="caution">
    <text evidence="3">The sequence shown here is derived from an EMBL/GenBank/DDBJ whole genome shotgun (WGS) entry which is preliminary data.</text>
</comment>
<evidence type="ECO:0008006" key="5">
    <source>
        <dbReference type="Google" id="ProtNLM"/>
    </source>
</evidence>
<feature type="region of interest" description="Disordered" evidence="1">
    <location>
        <begin position="230"/>
        <end position="298"/>
    </location>
</feature>
<dbReference type="Proteomes" id="UP000037923">
    <property type="component" value="Unassembled WGS sequence"/>
</dbReference>
<name>A0A0N0VFJ2_LEPPY</name>
<feature type="transmembrane region" description="Helical" evidence="2">
    <location>
        <begin position="814"/>
        <end position="839"/>
    </location>
</feature>
<accession>A0A0N0VFJ2</accession>
<keyword evidence="2" id="KW-0812">Transmembrane</keyword>
<feature type="transmembrane region" description="Helical" evidence="2">
    <location>
        <begin position="870"/>
        <end position="889"/>
    </location>
</feature>
<feature type="compositionally biased region" description="Polar residues" evidence="1">
    <location>
        <begin position="72"/>
        <end position="84"/>
    </location>
</feature>
<dbReference type="GeneID" id="26904768"/>
<feature type="transmembrane region" description="Helical" evidence="2">
    <location>
        <begin position="694"/>
        <end position="715"/>
    </location>
</feature>
<evidence type="ECO:0000313" key="4">
    <source>
        <dbReference type="Proteomes" id="UP000037923"/>
    </source>
</evidence>
<dbReference type="RefSeq" id="XP_015659567.1">
    <property type="nucleotide sequence ID" value="XM_015802166.1"/>
</dbReference>
<feature type="transmembrane region" description="Helical" evidence="2">
    <location>
        <begin position="657"/>
        <end position="682"/>
    </location>
</feature>
<feature type="compositionally biased region" description="Polar residues" evidence="1">
    <location>
        <begin position="263"/>
        <end position="297"/>
    </location>
</feature>
<organism evidence="3 4">
    <name type="scientific">Leptomonas pyrrhocoris</name>
    <name type="common">Firebug parasite</name>
    <dbReference type="NCBI Taxonomy" id="157538"/>
    <lineage>
        <taxon>Eukaryota</taxon>
        <taxon>Discoba</taxon>
        <taxon>Euglenozoa</taxon>
        <taxon>Kinetoplastea</taxon>
        <taxon>Metakinetoplastina</taxon>
        <taxon>Trypanosomatida</taxon>
        <taxon>Trypanosomatidae</taxon>
        <taxon>Leishmaniinae</taxon>
        <taxon>Leptomonas</taxon>
    </lineage>
</organism>
<feature type="compositionally biased region" description="Low complexity" evidence="1">
    <location>
        <begin position="175"/>
        <end position="199"/>
    </location>
</feature>
<keyword evidence="4" id="KW-1185">Reference proteome</keyword>
<feature type="region of interest" description="Disordered" evidence="1">
    <location>
        <begin position="358"/>
        <end position="433"/>
    </location>
</feature>
<feature type="transmembrane region" description="Helical" evidence="2">
    <location>
        <begin position="972"/>
        <end position="998"/>
    </location>
</feature>
<feature type="region of interest" description="Disordered" evidence="1">
    <location>
        <begin position="34"/>
        <end position="111"/>
    </location>
</feature>
<gene>
    <name evidence="3" type="ORF">ABB37_04477</name>
</gene>
<keyword evidence="2" id="KW-1133">Transmembrane helix</keyword>
<feature type="region of interest" description="Disordered" evidence="1">
    <location>
        <begin position="1022"/>
        <end position="1051"/>
    </location>
</feature>
<protein>
    <recommendedName>
        <fullName evidence="5">Transmembrane protein</fullName>
    </recommendedName>
</protein>
<feature type="compositionally biased region" description="Basic and acidic residues" evidence="1">
    <location>
        <begin position="1022"/>
        <end position="1032"/>
    </location>
</feature>
<feature type="transmembrane region" description="Helical" evidence="2">
    <location>
        <begin position="930"/>
        <end position="951"/>
    </location>
</feature>
<feature type="transmembrane region" description="Helical" evidence="2">
    <location>
        <begin position="901"/>
        <end position="924"/>
    </location>
</feature>
<dbReference type="OrthoDB" id="249280at2759"/>
<feature type="compositionally biased region" description="Low complexity" evidence="1">
    <location>
        <begin position="230"/>
        <end position="239"/>
    </location>
</feature>
<keyword evidence="2" id="KW-0472">Membrane</keyword>
<proteinExistence type="predicted"/>
<feature type="compositionally biased region" description="Low complexity" evidence="1">
    <location>
        <begin position="97"/>
        <end position="111"/>
    </location>
</feature>
<evidence type="ECO:0000256" key="1">
    <source>
        <dbReference type="SAM" id="MobiDB-lite"/>
    </source>
</evidence>
<feature type="compositionally biased region" description="Low complexity" evidence="1">
    <location>
        <begin position="358"/>
        <end position="383"/>
    </location>
</feature>
<evidence type="ECO:0000256" key="2">
    <source>
        <dbReference type="SAM" id="Phobius"/>
    </source>
</evidence>
<sequence>MSTTNVSPFHSSSECPTAQISRCNLDVDELDSNVHSTASLQPRTPAGDNETRITPLDSDAFASPMTRPPTGVSISVTPSPTTARGAQRPVSQRPPGLSMLSPSTLSASSASEKAVTAGVTFPSHQEVQSTPHNLTQANEPIGTLDHHHGDGSDNTLRGLLSALPACSTPRKDAATKAPSTSTSTCTSYATPNSAAATPNTRRRALSSPMVPTTRGFGGVGVRWAPGGEAAAAAGTTTKGDAPRARPCLPPLRPPTSYLAAGSKSGSSHVSRRNGSSCVGSPISQSELQAPLSSSQVSLPPRLLTPATVTMTHTADDNGWWAAAQRYVASKGDQVNSYLERLVNPGAVNLVTTHARTAAAQARSRRASQSFRSLSRHASSNSLSEGGGRHSRTVSVSSGFDGAFNPDSRAPPSRPPVSPAHGGGGGGTHRSSFEPFSIASQHDSDAIPLDVVVIDPAQEPFLWNDPSIQAPEVRVESHDAANDSFNNVGDVSGSDVDDAEEEPHAYVVDLLSALRGYLTNPTEPFGHLVAAALASRSAEMPVRGFEIAAAEHNPFLVRMIVDSGTLEVQDAEVQRNVQDTVDELIPVTEGELSPGIYEYLSSFFTMPFVRLSHGQYSLLKRSGFEYVKLMFDHQHVLPDEPFHSILVYESHGMHAFNLAFMVIQFLSVVFCTVTVAVVLTVWMKMDDNNLQSYGFYTLIVFGGGWALYLIFIIYAVRSRQDEQRYEPPANDSDQVFVPSPYVAVMPVIPLFDIMCLARYSMAVKKKRMIVGHNIVACSRLSGAFYAVWFAFPQLITQSYFNNIEVSIDAQYRHRWAYTMLMVAVIAQWSVAIAGYVGFLFAHDSIDGFGFACFNRPRVSHLLEWHNAAAHALYYLTAFLLETNVFLIAANTVNRPNPAVCNAYLNVVLVLSSFSVFYMLVLFLVITLTDAMAVRISFTSIALVAVQVALCVCSEQLQRTECAVYRHYFFRGTFVFGYLSWGAYFSAFLVWLVMIIQWHILRYHKLNLFPRVLWPPTRKDERFAKAKKSDESSAGKDPSSQAAAESQTGTPTM</sequence>
<evidence type="ECO:0000313" key="3">
    <source>
        <dbReference type="EMBL" id="KPA81128.1"/>
    </source>
</evidence>
<feature type="compositionally biased region" description="Polar residues" evidence="1">
    <location>
        <begin position="1036"/>
        <end position="1051"/>
    </location>
</feature>
<feature type="transmembrane region" description="Helical" evidence="2">
    <location>
        <begin position="735"/>
        <end position="758"/>
    </location>
</feature>
<dbReference type="AlphaFoldDB" id="A0A0N0VFJ2"/>
<dbReference type="VEuPathDB" id="TriTrypDB:LpyrH10_07_2840"/>
<dbReference type="EMBL" id="LGTL01000007">
    <property type="protein sequence ID" value="KPA81128.1"/>
    <property type="molecule type" value="Genomic_DNA"/>
</dbReference>
<dbReference type="OMA" id="GWALYLI"/>